<organism>
    <name type="scientific">Branchiostoma floridae</name>
    <name type="common">Florida lancelet</name>
    <name type="synonym">Amphioxus</name>
    <dbReference type="NCBI Taxonomy" id="7739"/>
    <lineage>
        <taxon>Eukaryota</taxon>
        <taxon>Metazoa</taxon>
        <taxon>Chordata</taxon>
        <taxon>Cephalochordata</taxon>
        <taxon>Leptocardii</taxon>
        <taxon>Amphioxiformes</taxon>
        <taxon>Branchiostomatidae</taxon>
        <taxon>Branchiostoma</taxon>
    </lineage>
</organism>
<proteinExistence type="predicted"/>
<accession>C3YYG7</accession>
<reference evidence="2" key="1">
    <citation type="journal article" date="2008" name="Nature">
        <title>The amphioxus genome and the evolution of the chordate karyotype.</title>
        <authorList>
            <consortium name="US DOE Joint Genome Institute (JGI-PGF)"/>
            <person name="Putnam N.H."/>
            <person name="Butts T."/>
            <person name="Ferrier D.E.K."/>
            <person name="Furlong R.F."/>
            <person name="Hellsten U."/>
            <person name="Kawashima T."/>
            <person name="Robinson-Rechavi M."/>
            <person name="Shoguchi E."/>
            <person name="Terry A."/>
            <person name="Yu J.-K."/>
            <person name="Benito-Gutierrez E.L."/>
            <person name="Dubchak I."/>
            <person name="Garcia-Fernandez J."/>
            <person name="Gibson-Brown J.J."/>
            <person name="Grigoriev I.V."/>
            <person name="Horton A.C."/>
            <person name="de Jong P.J."/>
            <person name="Jurka J."/>
            <person name="Kapitonov V.V."/>
            <person name="Kohara Y."/>
            <person name="Kuroki Y."/>
            <person name="Lindquist E."/>
            <person name="Lucas S."/>
            <person name="Osoegawa K."/>
            <person name="Pennacchio L.A."/>
            <person name="Salamov A.A."/>
            <person name="Satou Y."/>
            <person name="Sauka-Spengler T."/>
            <person name="Schmutz J."/>
            <person name="Shin-I T."/>
            <person name="Toyoda A."/>
            <person name="Bronner-Fraser M."/>
            <person name="Fujiyama A."/>
            <person name="Holland L.Z."/>
            <person name="Holland P.W.H."/>
            <person name="Satoh N."/>
            <person name="Rokhsar D.S."/>
        </authorList>
    </citation>
    <scope>NUCLEOTIDE SEQUENCE [LARGE SCALE GENOMIC DNA]</scope>
    <source>
        <strain evidence="2">S238N-H82</strain>
        <tissue evidence="2">Testes</tissue>
    </source>
</reference>
<dbReference type="AlphaFoldDB" id="C3YYG7"/>
<feature type="compositionally biased region" description="Pro residues" evidence="1">
    <location>
        <begin position="315"/>
        <end position="327"/>
    </location>
</feature>
<sequence length="449" mass="48258">MDASLDNFMREKVRLKEYGETLEKLAADCETNYVQLLVLLPGGAQYTLCHALCLRGPQKAGNSQARAQAFHSSRQSAAKALTDVAYRINLLAQTLVNVLDNQNDTVKRLGADIGQLDTQADIRLETAAKQRVFALTAKQPPVEERPKVDGPKYVRRTKVEMKKFPPLNYNSLDRLGHGLILTPSTSVGRLSGVVDMDKFRAKQAEELNLPPDENDEDAKTDQVVEDMYSKLRKGRSFSKSKVDDDDENVYERVDDSSGRTFGARTLERLSSATYSTFGRSASPSSKNKTLPPGGKNSPKLTLNRNSSLLSRPKHAPPPPPAKVPLPPANGTASPIPPSAATNRNASPIPPPTATNQNASPVSPSTATNQNASPIPPPPQMSANQSADAVAPLASPEEEDDSSAGTPGSFLAAIRAAKLKSRNASGDKNGAQKKEGVRVSVNDYLPPPPP</sequence>
<evidence type="ECO:0008006" key="3">
    <source>
        <dbReference type="Google" id="ProtNLM"/>
    </source>
</evidence>
<dbReference type="eggNOG" id="KOG2546">
    <property type="taxonomic scope" value="Eukaryota"/>
</dbReference>
<dbReference type="InParanoid" id="C3YYG7"/>
<feature type="compositionally biased region" description="Polar residues" evidence="1">
    <location>
        <begin position="276"/>
        <end position="288"/>
    </location>
</feature>
<dbReference type="EMBL" id="GG666565">
    <property type="protein sequence ID" value="EEN54607.1"/>
    <property type="molecule type" value="Genomic_DNA"/>
</dbReference>
<feature type="region of interest" description="Disordered" evidence="1">
    <location>
        <begin position="276"/>
        <end position="449"/>
    </location>
</feature>
<dbReference type="Gene3D" id="6.10.140.1620">
    <property type="match status" value="1"/>
</dbReference>
<evidence type="ECO:0000313" key="2">
    <source>
        <dbReference type="EMBL" id="EEN54607.1"/>
    </source>
</evidence>
<protein>
    <recommendedName>
        <fullName evidence="3">t-SNARE coiled-coil homology domain-containing protein</fullName>
    </recommendedName>
</protein>
<gene>
    <name evidence="2" type="ORF">BRAFLDRAFT_118344</name>
</gene>
<feature type="compositionally biased region" description="Polar residues" evidence="1">
    <location>
        <begin position="353"/>
        <end position="372"/>
    </location>
</feature>
<feature type="region of interest" description="Disordered" evidence="1">
    <location>
        <begin position="232"/>
        <end position="256"/>
    </location>
</feature>
<name>C3YYG7_BRAFL</name>
<dbReference type="STRING" id="7739.C3YYG7"/>
<evidence type="ECO:0000256" key="1">
    <source>
        <dbReference type="SAM" id="MobiDB-lite"/>
    </source>
</evidence>